<dbReference type="AlphaFoldDB" id="A0A2P2PIM9"/>
<reference evidence="1" key="1">
    <citation type="submission" date="2018-02" db="EMBL/GenBank/DDBJ databases">
        <title>Rhizophora mucronata_Transcriptome.</title>
        <authorList>
            <person name="Meera S.P."/>
            <person name="Sreeshan A."/>
            <person name="Augustine A."/>
        </authorList>
    </citation>
    <scope>NUCLEOTIDE SEQUENCE</scope>
    <source>
        <tissue evidence="1">Leaf</tissue>
    </source>
</reference>
<name>A0A2P2PIM9_RHIMU</name>
<organism evidence="1">
    <name type="scientific">Rhizophora mucronata</name>
    <name type="common">Asiatic mangrove</name>
    <dbReference type="NCBI Taxonomy" id="61149"/>
    <lineage>
        <taxon>Eukaryota</taxon>
        <taxon>Viridiplantae</taxon>
        <taxon>Streptophyta</taxon>
        <taxon>Embryophyta</taxon>
        <taxon>Tracheophyta</taxon>
        <taxon>Spermatophyta</taxon>
        <taxon>Magnoliopsida</taxon>
        <taxon>eudicotyledons</taxon>
        <taxon>Gunneridae</taxon>
        <taxon>Pentapetalae</taxon>
        <taxon>rosids</taxon>
        <taxon>fabids</taxon>
        <taxon>Malpighiales</taxon>
        <taxon>Rhizophoraceae</taxon>
        <taxon>Rhizophora</taxon>
    </lineage>
</organism>
<protein>
    <submittedName>
        <fullName evidence="1">Aquaporin 2</fullName>
    </submittedName>
</protein>
<proteinExistence type="predicted"/>
<evidence type="ECO:0000313" key="1">
    <source>
        <dbReference type="EMBL" id="MBX54620.1"/>
    </source>
</evidence>
<dbReference type="EMBL" id="GGEC01074136">
    <property type="protein sequence ID" value="MBX54620.1"/>
    <property type="molecule type" value="Transcribed_RNA"/>
</dbReference>
<sequence>MQYPEGQRHHKAHFASCGR</sequence>
<accession>A0A2P2PIM9</accession>